<dbReference type="RefSeq" id="WP_408160199.1">
    <property type="nucleotide sequence ID" value="NZ_JAQQFM010000011.1"/>
</dbReference>
<reference evidence="1 2" key="1">
    <citation type="journal article" date="2024" name="Chem. Sci.">
        <title>Discovery of megapolipeptins by genome mining of a Burkholderiales bacteria collection.</title>
        <authorList>
            <person name="Paulo B.S."/>
            <person name="Recchia M.J.J."/>
            <person name="Lee S."/>
            <person name="Fergusson C.H."/>
            <person name="Romanowski S.B."/>
            <person name="Hernandez A."/>
            <person name="Krull N."/>
            <person name="Liu D.Y."/>
            <person name="Cavanagh H."/>
            <person name="Bos A."/>
            <person name="Gray C.A."/>
            <person name="Murphy B.T."/>
            <person name="Linington R.G."/>
            <person name="Eustaquio A.S."/>
        </authorList>
    </citation>
    <scope>NUCLEOTIDE SEQUENCE [LARGE SCALE GENOMIC DNA]</scope>
    <source>
        <strain evidence="1 2">RL21-008-BIB-A</strain>
    </source>
</reference>
<proteinExistence type="predicted"/>
<name>A0ABW9ADJ5_9BURK</name>
<protein>
    <submittedName>
        <fullName evidence="1">PTS transporter subunit EIIB</fullName>
    </submittedName>
</protein>
<comment type="caution">
    <text evidence="1">The sequence shown here is derived from an EMBL/GenBank/DDBJ whole genome shotgun (WGS) entry which is preliminary data.</text>
</comment>
<dbReference type="Proteomes" id="UP001629246">
    <property type="component" value="Unassembled WGS sequence"/>
</dbReference>
<evidence type="ECO:0000313" key="1">
    <source>
        <dbReference type="EMBL" id="MFL9926973.1"/>
    </source>
</evidence>
<accession>A0ABW9ADJ5</accession>
<gene>
    <name evidence="1" type="ORF">PQR62_22065</name>
</gene>
<evidence type="ECO:0000313" key="2">
    <source>
        <dbReference type="Proteomes" id="UP001629246"/>
    </source>
</evidence>
<sequence>MKSLNNFLQRLDQMFLPGPDMIRNLLGEDDDQVQGGSARLAPKHDGRSFDAGDLAACLRAVGGKSNLHSVRHIALTRVRLELKQEIGSGGLSALAVSGWSPRLGIAASMACSERVLHLIAGADAAALAQALGRFSEATGGDNKGINVGDAAAV</sequence>
<organism evidence="1 2">
    <name type="scientific">Herbaspirillum lusitanum</name>
    <dbReference type="NCBI Taxonomy" id="213312"/>
    <lineage>
        <taxon>Bacteria</taxon>
        <taxon>Pseudomonadati</taxon>
        <taxon>Pseudomonadota</taxon>
        <taxon>Betaproteobacteria</taxon>
        <taxon>Burkholderiales</taxon>
        <taxon>Oxalobacteraceae</taxon>
        <taxon>Herbaspirillum</taxon>
    </lineage>
</organism>
<dbReference type="EMBL" id="JAQQFM010000011">
    <property type="protein sequence ID" value="MFL9926973.1"/>
    <property type="molecule type" value="Genomic_DNA"/>
</dbReference>
<keyword evidence="2" id="KW-1185">Reference proteome</keyword>